<dbReference type="AlphaFoldDB" id="A0A507EN86"/>
<keyword evidence="7 17" id="KW-0812">Transmembrane</keyword>
<evidence type="ECO:0000256" key="17">
    <source>
        <dbReference type="SAM" id="Phobius"/>
    </source>
</evidence>
<dbReference type="STRING" id="246404.A0A507EN86"/>
<dbReference type="Proteomes" id="UP000320333">
    <property type="component" value="Unassembled WGS sequence"/>
</dbReference>
<evidence type="ECO:0000256" key="12">
    <source>
        <dbReference type="ARBA" id="ARBA00023128"/>
    </source>
</evidence>
<dbReference type="InterPro" id="IPR001129">
    <property type="entry name" value="Membr-assoc_MAPEG"/>
</dbReference>
<evidence type="ECO:0000256" key="15">
    <source>
        <dbReference type="ARBA" id="ARBA00039397"/>
    </source>
</evidence>
<dbReference type="InterPro" id="IPR023352">
    <property type="entry name" value="MAPEG-like_dom_sf"/>
</dbReference>
<evidence type="ECO:0000256" key="6">
    <source>
        <dbReference type="ARBA" id="ARBA00022679"/>
    </source>
</evidence>
<keyword evidence="13 17" id="KW-0472">Membrane</keyword>
<keyword evidence="6" id="KW-0808">Transferase</keyword>
<dbReference type="Pfam" id="PF01124">
    <property type="entry name" value="MAPEG"/>
    <property type="match status" value="1"/>
</dbReference>
<dbReference type="GO" id="GO:0004364">
    <property type="term" value="F:glutathione transferase activity"/>
    <property type="evidence" value="ECO:0007669"/>
    <property type="project" value="UniProtKB-EC"/>
</dbReference>
<evidence type="ECO:0000256" key="10">
    <source>
        <dbReference type="ARBA" id="ARBA00022989"/>
    </source>
</evidence>
<keyword evidence="10 17" id="KW-1133">Transmembrane helix</keyword>
<keyword evidence="19" id="KW-1185">Reference proteome</keyword>
<evidence type="ECO:0000256" key="7">
    <source>
        <dbReference type="ARBA" id="ARBA00022692"/>
    </source>
</evidence>
<evidence type="ECO:0000256" key="13">
    <source>
        <dbReference type="ARBA" id="ARBA00023136"/>
    </source>
</evidence>
<evidence type="ECO:0000256" key="3">
    <source>
        <dbReference type="ARBA" id="ARBA00004477"/>
    </source>
</evidence>
<dbReference type="InterPro" id="IPR040162">
    <property type="entry name" value="MGST1-like"/>
</dbReference>
<dbReference type="PANTHER" id="PTHR10689">
    <property type="entry name" value="MICROSOMAL GLUTATHIONE S-TRANSFERASE 1"/>
    <property type="match status" value="1"/>
</dbReference>
<evidence type="ECO:0000256" key="16">
    <source>
        <dbReference type="ARBA" id="ARBA00049385"/>
    </source>
</evidence>
<evidence type="ECO:0000256" key="5">
    <source>
        <dbReference type="ARBA" id="ARBA00012452"/>
    </source>
</evidence>
<protein>
    <recommendedName>
        <fullName evidence="15">Microsomal glutathione S-transferase 1</fullName>
        <ecNumber evidence="5">2.5.1.18</ecNumber>
    </recommendedName>
</protein>
<accession>A0A507EN86</accession>
<evidence type="ECO:0000256" key="4">
    <source>
        <dbReference type="ARBA" id="ARBA00010459"/>
    </source>
</evidence>
<sequence length="166" mass="18033">MTFVDLDPTALKATSICTLVLLLKWYASITVQGDTRFKAGSRAPEDAAFGGRMGAENVEQSFGLTSAASTDASNQAEKMRELRWQRIIMNDLENIPLGLIIAWSSLVTPKSPLVHTVSVVTFAVMRILHTITYARGLQPHRSIVWMLALTATLVMAVNGVVGALSM</sequence>
<evidence type="ECO:0000256" key="2">
    <source>
        <dbReference type="ARBA" id="ARBA00004294"/>
    </source>
</evidence>
<evidence type="ECO:0000313" key="19">
    <source>
        <dbReference type="Proteomes" id="UP000320333"/>
    </source>
</evidence>
<evidence type="ECO:0000313" key="18">
    <source>
        <dbReference type="EMBL" id="TPX64807.1"/>
    </source>
</evidence>
<comment type="subcellular location">
    <subcellularLocation>
        <location evidence="3">Endoplasmic reticulum membrane</location>
        <topology evidence="3">Multi-pass membrane protein</topology>
    </subcellularLocation>
    <subcellularLocation>
        <location evidence="2">Mitochondrion outer membrane</location>
    </subcellularLocation>
</comment>
<keyword evidence="12" id="KW-0496">Mitochondrion</keyword>
<keyword evidence="11" id="KW-0007">Acetylation</keyword>
<feature type="transmembrane region" description="Helical" evidence="17">
    <location>
        <begin position="143"/>
        <end position="164"/>
    </location>
</feature>
<dbReference type="EMBL" id="QEAP01000525">
    <property type="protein sequence ID" value="TPX64807.1"/>
    <property type="molecule type" value="Genomic_DNA"/>
</dbReference>
<dbReference type="OrthoDB" id="193139at2759"/>
<evidence type="ECO:0000256" key="1">
    <source>
        <dbReference type="ARBA" id="ARBA00003701"/>
    </source>
</evidence>
<name>A0A507EN86_9FUNG</name>
<dbReference type="Gene3D" id="1.20.120.550">
    <property type="entry name" value="Membrane associated eicosanoid/glutathione metabolism-like domain"/>
    <property type="match status" value="1"/>
</dbReference>
<proteinExistence type="inferred from homology"/>
<gene>
    <name evidence="18" type="ORF">CcCBS67573_g08302</name>
</gene>
<evidence type="ECO:0000256" key="9">
    <source>
        <dbReference type="ARBA" id="ARBA00022824"/>
    </source>
</evidence>
<dbReference type="PANTHER" id="PTHR10689:SF6">
    <property type="entry name" value="MICROSOMAL GLUTATHIONE S-TRANSFERASE 1"/>
    <property type="match status" value="1"/>
</dbReference>
<comment type="catalytic activity">
    <reaction evidence="16">
        <text>RX + glutathione = an S-substituted glutathione + a halide anion + H(+)</text>
        <dbReference type="Rhea" id="RHEA:16437"/>
        <dbReference type="ChEBI" id="CHEBI:15378"/>
        <dbReference type="ChEBI" id="CHEBI:16042"/>
        <dbReference type="ChEBI" id="CHEBI:17792"/>
        <dbReference type="ChEBI" id="CHEBI:57925"/>
        <dbReference type="ChEBI" id="CHEBI:90779"/>
        <dbReference type="EC" id="2.5.1.18"/>
    </reaction>
    <physiologicalReaction direction="left-to-right" evidence="16">
        <dbReference type="Rhea" id="RHEA:16438"/>
    </physiologicalReaction>
</comment>
<comment type="similarity">
    <text evidence="4">Belongs to the MAPEG family.</text>
</comment>
<organism evidence="18 19">
    <name type="scientific">Chytriomyces confervae</name>
    <dbReference type="NCBI Taxonomy" id="246404"/>
    <lineage>
        <taxon>Eukaryota</taxon>
        <taxon>Fungi</taxon>
        <taxon>Fungi incertae sedis</taxon>
        <taxon>Chytridiomycota</taxon>
        <taxon>Chytridiomycota incertae sedis</taxon>
        <taxon>Chytridiomycetes</taxon>
        <taxon>Chytridiales</taxon>
        <taxon>Chytriomycetaceae</taxon>
        <taxon>Chytriomyces</taxon>
    </lineage>
</organism>
<evidence type="ECO:0000256" key="11">
    <source>
        <dbReference type="ARBA" id="ARBA00022990"/>
    </source>
</evidence>
<comment type="subunit">
    <text evidence="14">Homotrimer; The trimer binds only one molecule of glutathione.</text>
</comment>
<dbReference type="GO" id="GO:0005789">
    <property type="term" value="C:endoplasmic reticulum membrane"/>
    <property type="evidence" value="ECO:0007669"/>
    <property type="project" value="UniProtKB-SubCell"/>
</dbReference>
<keyword evidence="9" id="KW-0256">Endoplasmic reticulum</keyword>
<evidence type="ECO:0000256" key="8">
    <source>
        <dbReference type="ARBA" id="ARBA00022787"/>
    </source>
</evidence>
<evidence type="ECO:0000256" key="14">
    <source>
        <dbReference type="ARBA" id="ARBA00038540"/>
    </source>
</evidence>
<dbReference type="EC" id="2.5.1.18" evidence="5"/>
<comment type="caution">
    <text evidence="18">The sequence shown here is derived from an EMBL/GenBank/DDBJ whole genome shotgun (WGS) entry which is preliminary data.</text>
</comment>
<reference evidence="18 19" key="1">
    <citation type="journal article" date="2019" name="Sci. Rep.">
        <title>Comparative genomics of chytrid fungi reveal insights into the obligate biotrophic and pathogenic lifestyle of Synchytrium endobioticum.</title>
        <authorList>
            <person name="van de Vossenberg B.T.L.H."/>
            <person name="Warris S."/>
            <person name="Nguyen H.D.T."/>
            <person name="van Gent-Pelzer M.P.E."/>
            <person name="Joly D.L."/>
            <person name="van de Geest H.C."/>
            <person name="Bonants P.J.M."/>
            <person name="Smith D.S."/>
            <person name="Levesque C.A."/>
            <person name="van der Lee T.A.J."/>
        </authorList>
    </citation>
    <scope>NUCLEOTIDE SEQUENCE [LARGE SCALE GENOMIC DNA]</scope>
    <source>
        <strain evidence="18 19">CBS 675.73</strain>
    </source>
</reference>
<keyword evidence="8" id="KW-1000">Mitochondrion outer membrane</keyword>
<dbReference type="SUPFAM" id="SSF161084">
    <property type="entry name" value="MAPEG domain-like"/>
    <property type="match status" value="1"/>
</dbReference>
<dbReference type="GO" id="GO:0005741">
    <property type="term" value="C:mitochondrial outer membrane"/>
    <property type="evidence" value="ECO:0007669"/>
    <property type="project" value="UniProtKB-SubCell"/>
</dbReference>
<comment type="function">
    <text evidence="1">Conjugation of reduced glutathione to a wide number of exogenous and endogenous hydrophobic electrophiles.</text>
</comment>